<accession>A0ABX2ZN07</accession>
<dbReference type="InterPro" id="IPR041715">
    <property type="entry name" value="HisRS-like_core"/>
</dbReference>
<gene>
    <name evidence="3" type="ORF">BED47_08705</name>
</gene>
<evidence type="ECO:0000313" key="3">
    <source>
        <dbReference type="EMBL" id="ODG91095.1"/>
    </source>
</evidence>
<dbReference type="Pfam" id="PF13393">
    <property type="entry name" value="tRNA-synt_His"/>
    <property type="match status" value="1"/>
</dbReference>
<evidence type="ECO:0000256" key="1">
    <source>
        <dbReference type="ARBA" id="ARBA00023102"/>
    </source>
</evidence>
<comment type="caution">
    <text evidence="3">The sequence shown here is derived from an EMBL/GenBank/DDBJ whole genome shotgun (WGS) entry which is preliminary data.</text>
</comment>
<sequence>MDGKLKQSLVNYRYKRKMEDYALERGYIPFHPQLFEEYDSFSSRNPRLAREDLVVVLTRLQQILLLRPDLTSALMKEIYPIALKEEKCKVFYQSTIYRNNGVELEEINQFGIENLGQISEASEIEVVIMAIDLLSNVPFILEIGHTGFIEGLFKECNLSESQKNKLKKLIYLKNIDELERFIQSINLPLQARNVFEQLFSLQGKGEKLHSLLRSLVLNNEMENAVEKVIKFQEISPNILLDLSIVNEFDYYDGIVFKGYYDQLNKEVLSGGRYLLVSEDSENSIDAIGFSIDTNAWITCQMRDVK</sequence>
<dbReference type="InterPro" id="IPR045864">
    <property type="entry name" value="aa-tRNA-synth_II/BPL/LPL"/>
</dbReference>
<keyword evidence="1" id="KW-0368">Histidine biosynthesis</keyword>
<keyword evidence="1" id="KW-0028">Amino-acid biosynthesis</keyword>
<dbReference type="RefSeq" id="WP_069034465.1">
    <property type="nucleotide sequence ID" value="NZ_MDKC01000032.1"/>
</dbReference>
<dbReference type="PANTHER" id="PTHR43707:SF6">
    <property type="entry name" value="ATP PHOSPHORIBOSYLTRANSFERASE REGULATORY SUBUNIT"/>
    <property type="match status" value="1"/>
</dbReference>
<dbReference type="SUPFAM" id="SSF55681">
    <property type="entry name" value="Class II aaRS and biotin synthetases"/>
    <property type="match status" value="1"/>
</dbReference>
<keyword evidence="4" id="KW-1185">Reference proteome</keyword>
<reference evidence="3 4" key="1">
    <citation type="submission" date="2016-07" db="EMBL/GenBank/DDBJ databases">
        <authorList>
            <person name="Townsley L."/>
            <person name="Shank E.A."/>
        </authorList>
    </citation>
    <scope>NUCLEOTIDE SEQUENCE [LARGE SCALE GENOMIC DNA]</scope>
    <source>
        <strain evidence="3 4">CH01</strain>
    </source>
</reference>
<evidence type="ECO:0000313" key="4">
    <source>
        <dbReference type="Proteomes" id="UP000094580"/>
    </source>
</evidence>
<feature type="domain" description="Class II Histidinyl-tRNA synthetase (HisRS)-like catalytic core" evidence="2">
    <location>
        <begin position="13"/>
        <end position="294"/>
    </location>
</feature>
<organism evidence="3 4">
    <name type="scientific">Gottfriedia luciferensis</name>
    <dbReference type="NCBI Taxonomy" id="178774"/>
    <lineage>
        <taxon>Bacteria</taxon>
        <taxon>Bacillati</taxon>
        <taxon>Bacillota</taxon>
        <taxon>Bacilli</taxon>
        <taxon>Bacillales</taxon>
        <taxon>Bacillaceae</taxon>
        <taxon>Gottfriedia</taxon>
    </lineage>
</organism>
<evidence type="ECO:0000259" key="2">
    <source>
        <dbReference type="Pfam" id="PF13393"/>
    </source>
</evidence>
<protein>
    <recommendedName>
        <fullName evidence="2">Class II Histidinyl-tRNA synthetase (HisRS)-like catalytic core domain-containing protein</fullName>
    </recommendedName>
</protein>
<dbReference type="InterPro" id="IPR004516">
    <property type="entry name" value="HisRS/HisZ"/>
</dbReference>
<name>A0ABX2ZN07_9BACI</name>
<proteinExistence type="predicted"/>
<dbReference type="Proteomes" id="UP000094580">
    <property type="component" value="Unassembled WGS sequence"/>
</dbReference>
<dbReference type="PIRSF" id="PIRSF001549">
    <property type="entry name" value="His-tRNA_synth"/>
    <property type="match status" value="1"/>
</dbReference>
<dbReference type="PANTHER" id="PTHR43707">
    <property type="entry name" value="HISTIDYL-TRNA SYNTHETASE"/>
    <property type="match status" value="1"/>
</dbReference>
<dbReference type="Gene3D" id="3.30.930.10">
    <property type="entry name" value="Bira Bifunctional Protein, Domain 2"/>
    <property type="match status" value="1"/>
</dbReference>
<dbReference type="EMBL" id="MDKC01000032">
    <property type="protein sequence ID" value="ODG91095.1"/>
    <property type="molecule type" value="Genomic_DNA"/>
</dbReference>